<dbReference type="EMBL" id="CP099556">
    <property type="protein sequence ID" value="UYF43031.1"/>
    <property type="molecule type" value="Genomic_DNA"/>
</dbReference>
<name>A0AA46NNK0_9BACT</name>
<dbReference type="GO" id="GO:0005576">
    <property type="term" value="C:extracellular region"/>
    <property type="evidence" value="ECO:0007669"/>
    <property type="project" value="TreeGrafter"/>
</dbReference>
<evidence type="ECO:0008006" key="4">
    <source>
        <dbReference type="Google" id="ProtNLM"/>
    </source>
</evidence>
<dbReference type="AlphaFoldDB" id="A0AA46NNK0"/>
<feature type="chain" id="PRO_5041306658" description="Lysozyme inhibitor LprI N-terminal domain-containing protein" evidence="1">
    <location>
        <begin position="23"/>
        <end position="355"/>
    </location>
</feature>
<gene>
    <name evidence="2" type="ORF">NGX11_09045</name>
</gene>
<sequence>MINKVIKIVFSASLLITSLYGASFDCKKASTFIEHTICNDSELSKLDEELASSYKKIWNSLSDKTDLKKDQFDWLKNTRDKCMSLECLKTSYINRVLYLTNYDKKNVQENIINVTNENQKDSTKEAVAIVDPVQKISEPEMKKFDKSLDQKHLERNITKYDKSLVLFKNYYYGQSIQDFSLTEYSDCSEEMGIKSLCKNEEIEFLGDKYELVLNFLKDTLLSVGLAKEYSLETYIKLVGSMPHNGVNLVSLQNENNILDLFHLSKNNNQSTFISKIDEFERLSLANGNLIVNFLEIDKNDYKKYNNTTEAFTKMPKKSRFVQLIVSEDEGSSYLALVFSLPRINMELKELIKEQF</sequence>
<dbReference type="PANTHER" id="PTHR37549">
    <property type="entry name" value="LIPOPROTEIN LPRI"/>
    <property type="match status" value="1"/>
</dbReference>
<accession>A0AA46NNK0</accession>
<keyword evidence="1" id="KW-0732">Signal</keyword>
<dbReference type="Proteomes" id="UP001164100">
    <property type="component" value="Chromosome"/>
</dbReference>
<reference evidence="2" key="1">
    <citation type="journal article" date="2022" name="Front. Microbiol.">
        <title>Species classification and novel plasmid identifications in Arcobacter cryaerophilus and Arcobacter cryaerophilus-like organisms.</title>
        <authorList>
            <person name="Zhou G."/>
            <person name="Wang M."/>
            <person name="Wang H."/>
            <person name="Chen X."/>
            <person name="Gu Y."/>
            <person name="Shao Z."/>
            <person name="Zhang J."/>
            <person name="Zhang M."/>
        </authorList>
    </citation>
    <scope>NUCLEOTIDE SEQUENCE</scope>
    <source>
        <strain evidence="2">ICDCAC48</strain>
    </source>
</reference>
<evidence type="ECO:0000256" key="1">
    <source>
        <dbReference type="SAM" id="SignalP"/>
    </source>
</evidence>
<protein>
    <recommendedName>
        <fullName evidence="4">Lysozyme inhibitor LprI N-terminal domain-containing protein</fullName>
    </recommendedName>
</protein>
<dbReference type="InterPro" id="IPR052755">
    <property type="entry name" value="Lysozyme_Inhibitor_LprI"/>
</dbReference>
<evidence type="ECO:0000313" key="3">
    <source>
        <dbReference type="Proteomes" id="UP001164100"/>
    </source>
</evidence>
<dbReference type="Gene3D" id="1.20.1270.180">
    <property type="match status" value="1"/>
</dbReference>
<dbReference type="PANTHER" id="PTHR37549:SF1">
    <property type="entry name" value="LIPOPROTEIN LPRI"/>
    <property type="match status" value="1"/>
</dbReference>
<proteinExistence type="predicted"/>
<evidence type="ECO:0000313" key="2">
    <source>
        <dbReference type="EMBL" id="UYF43031.1"/>
    </source>
</evidence>
<feature type="signal peptide" evidence="1">
    <location>
        <begin position="1"/>
        <end position="22"/>
    </location>
</feature>
<dbReference type="RefSeq" id="WP_187472768.1">
    <property type="nucleotide sequence ID" value="NZ_CP060694.1"/>
</dbReference>
<organism evidence="2 3">
    <name type="scientific">Aliarcobacter cryaerophilus</name>
    <dbReference type="NCBI Taxonomy" id="28198"/>
    <lineage>
        <taxon>Bacteria</taxon>
        <taxon>Pseudomonadati</taxon>
        <taxon>Campylobacterota</taxon>
        <taxon>Epsilonproteobacteria</taxon>
        <taxon>Campylobacterales</taxon>
        <taxon>Arcobacteraceae</taxon>
        <taxon>Aliarcobacter</taxon>
    </lineage>
</organism>